<accession>A0A8J5V8B3</accession>
<name>A0A8J5V8B3_9HYME</name>
<organism evidence="1 2">
    <name type="scientific">Cotesia typhae</name>
    <dbReference type="NCBI Taxonomy" id="2053667"/>
    <lineage>
        <taxon>Eukaryota</taxon>
        <taxon>Metazoa</taxon>
        <taxon>Ecdysozoa</taxon>
        <taxon>Arthropoda</taxon>
        <taxon>Hexapoda</taxon>
        <taxon>Insecta</taxon>
        <taxon>Pterygota</taxon>
        <taxon>Neoptera</taxon>
        <taxon>Endopterygota</taxon>
        <taxon>Hymenoptera</taxon>
        <taxon>Apocrita</taxon>
        <taxon>Ichneumonoidea</taxon>
        <taxon>Braconidae</taxon>
        <taxon>Microgastrinae</taxon>
        <taxon>Cotesia</taxon>
    </lineage>
</organism>
<proteinExistence type="predicted"/>
<reference evidence="1" key="1">
    <citation type="submission" date="2020-03" db="EMBL/GenBank/DDBJ databases">
        <authorList>
            <person name="Chebbi M.A."/>
            <person name="Drezen J.M."/>
        </authorList>
    </citation>
    <scope>NUCLEOTIDE SEQUENCE</scope>
    <source>
        <tissue evidence="1">Whole body</tissue>
    </source>
</reference>
<protein>
    <submittedName>
        <fullName evidence="1">Uncharacterized protein</fullName>
    </submittedName>
</protein>
<dbReference type="EMBL" id="JAAOIC020000048">
    <property type="protein sequence ID" value="KAG8036558.1"/>
    <property type="molecule type" value="Genomic_DNA"/>
</dbReference>
<dbReference type="AlphaFoldDB" id="A0A8J5V8B3"/>
<reference evidence="1" key="2">
    <citation type="submission" date="2021-04" db="EMBL/GenBank/DDBJ databases">
        <title>Genome-wide patterns of bracovirus chromosomal integration into multiple host tissues during parasitism.</title>
        <authorList>
            <person name="Chebbi M.A.C."/>
        </authorList>
    </citation>
    <scope>NUCLEOTIDE SEQUENCE</scope>
    <source>
        <tissue evidence="1">Whole body</tissue>
    </source>
</reference>
<evidence type="ECO:0000313" key="2">
    <source>
        <dbReference type="Proteomes" id="UP000729913"/>
    </source>
</evidence>
<gene>
    <name evidence="1" type="ORF">G9C98_003880</name>
</gene>
<sequence length="138" mass="14339">MILFSLTGEVTYAELCLARPTTLSTTVESKLTCLSGSLSGIGGFGGSNGGSGVGSGGGVLIGGKPYIKEATVYACIDHNARPPKIDQICQPNKINQISSPLLQDSNSSIATIGTKQHHHPREVVTVRTPLISTQESCV</sequence>
<dbReference type="OrthoDB" id="6716732at2759"/>
<keyword evidence="2" id="KW-1185">Reference proteome</keyword>
<dbReference type="Proteomes" id="UP000729913">
    <property type="component" value="Unassembled WGS sequence"/>
</dbReference>
<evidence type="ECO:0000313" key="1">
    <source>
        <dbReference type="EMBL" id="KAG8036558.1"/>
    </source>
</evidence>
<comment type="caution">
    <text evidence="1">The sequence shown here is derived from an EMBL/GenBank/DDBJ whole genome shotgun (WGS) entry which is preliminary data.</text>
</comment>